<dbReference type="InterPro" id="IPR014721">
    <property type="entry name" value="Ribsml_uS5_D2-typ_fold_subgr"/>
</dbReference>
<dbReference type="Pfam" id="PF14492">
    <property type="entry name" value="EFG_III"/>
    <property type="match status" value="1"/>
</dbReference>
<keyword evidence="3 8" id="KW-0251">Elongation factor</keyword>
<dbReference type="GO" id="GO:0032790">
    <property type="term" value="P:ribosome disassembly"/>
    <property type="evidence" value="ECO:0007669"/>
    <property type="project" value="TreeGrafter"/>
</dbReference>
<dbReference type="PANTHER" id="PTHR43261">
    <property type="entry name" value="TRANSLATION ELONGATION FACTOR G-RELATED"/>
    <property type="match status" value="1"/>
</dbReference>
<dbReference type="NCBIfam" id="TIGR00231">
    <property type="entry name" value="small_GTP"/>
    <property type="match status" value="1"/>
</dbReference>
<dbReference type="NCBIfam" id="NF009891">
    <property type="entry name" value="PRK13351.1-1"/>
    <property type="match status" value="1"/>
</dbReference>
<dbReference type="EMBL" id="QXIT01000083">
    <property type="protein sequence ID" value="RIE08159.1"/>
    <property type="molecule type" value="Genomic_DNA"/>
</dbReference>
<dbReference type="PANTHER" id="PTHR43261:SF6">
    <property type="entry name" value="ELONGATION FACTOR G-LIKE PROTEIN"/>
    <property type="match status" value="1"/>
</dbReference>
<dbReference type="InterPro" id="IPR009000">
    <property type="entry name" value="Transl_B-barrel_sf"/>
</dbReference>
<dbReference type="InterPro" id="IPR035647">
    <property type="entry name" value="EFG_III/V"/>
</dbReference>
<dbReference type="PROSITE" id="PS51722">
    <property type="entry name" value="G_TR_2"/>
    <property type="match status" value="1"/>
</dbReference>
<dbReference type="GO" id="GO:0005525">
    <property type="term" value="F:GTP binding"/>
    <property type="evidence" value="ECO:0007669"/>
    <property type="project" value="UniProtKB-KW"/>
</dbReference>
<dbReference type="Gene3D" id="3.40.50.300">
    <property type="entry name" value="P-loop containing nucleotide triphosphate hydrolases"/>
    <property type="match status" value="1"/>
</dbReference>
<evidence type="ECO:0000256" key="2">
    <source>
        <dbReference type="ARBA" id="ARBA00022741"/>
    </source>
</evidence>
<dbReference type="InterPro" id="IPR000795">
    <property type="entry name" value="T_Tr_GTP-bd_dom"/>
</dbReference>
<dbReference type="Proteomes" id="UP000266260">
    <property type="component" value="Unassembled WGS sequence"/>
</dbReference>
<accession>A0A398D3S7</accession>
<dbReference type="AlphaFoldDB" id="A0A398D3S7"/>
<dbReference type="Pfam" id="PF00679">
    <property type="entry name" value="EFG_C"/>
    <property type="match status" value="1"/>
</dbReference>
<dbReference type="InterPro" id="IPR020568">
    <property type="entry name" value="Ribosomal_Su5_D2-typ_SF"/>
</dbReference>
<dbReference type="CDD" id="cd16262">
    <property type="entry name" value="EFG_III"/>
    <property type="match status" value="1"/>
</dbReference>
<dbReference type="SUPFAM" id="SSF50447">
    <property type="entry name" value="Translation proteins"/>
    <property type="match status" value="1"/>
</dbReference>
<comment type="function">
    <text evidence="6">Catalyzes the GTP-dependent ribosomal translocation step during translation elongation. During this step, the ribosome changes from the pre-translocational (PRE) to the post-translocational (POST) state as the newly formed A-site-bound peptidyl-tRNA and P-site-bound deacylated tRNA move to the P and E sites, respectively. Catalyzes the coordinated movement of the two tRNA molecules, the mRNA and conformational changes in the ribosome.</text>
</comment>
<dbReference type="Pfam" id="PF03764">
    <property type="entry name" value="EFG_IV"/>
    <property type="match status" value="1"/>
</dbReference>
<dbReference type="Gene3D" id="3.30.70.870">
    <property type="entry name" value="Elongation Factor G (Translational Gtpase), domain 3"/>
    <property type="match status" value="1"/>
</dbReference>
<evidence type="ECO:0000313" key="9">
    <source>
        <dbReference type="Proteomes" id="UP000266260"/>
    </source>
</evidence>
<reference evidence="8 9" key="1">
    <citation type="submission" date="2018-09" db="EMBL/GenBank/DDBJ databases">
        <title>Discovery and Ecogenomic Context for Candidatus Cryosericales, a Global Caldiserica Order Active in Thawing Permafrost.</title>
        <authorList>
            <person name="Martinez M.A."/>
            <person name="Woodcroft B.J."/>
            <person name="Ignacio Espinoza J.C."/>
            <person name="Zayed A."/>
            <person name="Singleton C.M."/>
            <person name="Boyd J."/>
            <person name="Li Y.-F."/>
            <person name="Purvine S."/>
            <person name="Maughan H."/>
            <person name="Hodgkins S.B."/>
            <person name="Anderson D."/>
            <person name="Sederholm M."/>
            <person name="Temperton B."/>
            <person name="Saleska S.R."/>
            <person name="Tyson G.W."/>
            <person name="Rich V.I."/>
        </authorList>
    </citation>
    <scope>NUCLEOTIDE SEQUENCE [LARGE SCALE GENOMIC DNA]</scope>
    <source>
        <strain evidence="8 9">SMC6</strain>
    </source>
</reference>
<proteinExistence type="predicted"/>
<evidence type="ECO:0000256" key="4">
    <source>
        <dbReference type="ARBA" id="ARBA00022917"/>
    </source>
</evidence>
<dbReference type="CDD" id="cd01434">
    <property type="entry name" value="EFG_mtEFG1_IV"/>
    <property type="match status" value="1"/>
</dbReference>
<evidence type="ECO:0000259" key="7">
    <source>
        <dbReference type="PROSITE" id="PS51722"/>
    </source>
</evidence>
<keyword evidence="2" id="KW-0547">Nucleotide-binding</keyword>
<dbReference type="InterPro" id="IPR035649">
    <property type="entry name" value="EFG_V"/>
</dbReference>
<evidence type="ECO:0000256" key="3">
    <source>
        <dbReference type="ARBA" id="ARBA00022768"/>
    </source>
</evidence>
<dbReference type="InterPro" id="IPR053905">
    <property type="entry name" value="EF-G-like_DII"/>
</dbReference>
<dbReference type="Gene3D" id="2.40.30.10">
    <property type="entry name" value="Translation factors"/>
    <property type="match status" value="1"/>
</dbReference>
<name>A0A398D3S7_9BACT</name>
<dbReference type="CDD" id="cd03713">
    <property type="entry name" value="EFG_mtEFG_C"/>
    <property type="match status" value="1"/>
</dbReference>
<sequence length="695" mass="75529">MSRFSPSDIRNFALVGQGGSGKTMITERLLFRAGASQRVGRVEDGTTVSDYLDEEIKRHISTSIGLCEFDYKGVRLNLLDTPGYADFMTEAQEAVRVADAAFLAINAGAGIEVQTPRFWGLCEAQHIPVAFLINKVDLENIDFDARVAELQDAFGHKVATLTIPIVSGPAFSSFVNVLTGKVYTYAAGKDEASVSDAIPDAVRSDYESARVALTEAVAESDDAIMEKYLGGEVLTQDELVMVFTKAFKKRQVFPVLGVSALKGIGCDYLMDFVSSYAPSPVEVSVQATRKGTDETVELQADPAARVAALVFKTTSDPFVGKLSFMRIYSGKIAHEIYNGTKDVSEKVGGLFHMIGKKQEPADEGVAGDILVISKLVHTATNDTISTKDAPLDLAPIVFSAPLLMRSLKPKTRADDDKLSSTLNRLKEEEPAVVIDKNAETHETILSGLGEAHLQVIVERLQKKFGVNIDLEVPRVPYRETIKGKAHVEGKHKKQTGGHGQFGHCWIDMEPNARGAGWVFENKVFGGAIPRQFIPAIEKGMLETMSKGRLAGYPAVDIKVAVVDGSYHPVDSSEMAFKLAGSLAFKKGFDECNPILLEPIVTLETIVDEKYMGDVMGDVTSKRGKISGMENVQGKQIIKASVPLAEMLNYGIDLGSITQGTGTYSMKVNHYEEVPERIAEKIIADAKATMVAEEEE</sequence>
<dbReference type="Gene3D" id="3.30.230.10">
    <property type="match status" value="1"/>
</dbReference>
<dbReference type="InterPro" id="IPR005517">
    <property type="entry name" value="Transl_elong_EFG/EF2_IV"/>
</dbReference>
<dbReference type="InterPro" id="IPR041095">
    <property type="entry name" value="EFG_II"/>
</dbReference>
<dbReference type="SUPFAM" id="SSF52540">
    <property type="entry name" value="P-loop containing nucleoside triphosphate hydrolases"/>
    <property type="match status" value="1"/>
</dbReference>
<dbReference type="GO" id="GO:0003924">
    <property type="term" value="F:GTPase activity"/>
    <property type="evidence" value="ECO:0007669"/>
    <property type="project" value="InterPro"/>
</dbReference>
<dbReference type="CDD" id="cd04088">
    <property type="entry name" value="EFG_mtEFG_II"/>
    <property type="match status" value="1"/>
</dbReference>
<keyword evidence="4" id="KW-0648">Protein biosynthesis</keyword>
<keyword evidence="9" id="KW-1185">Reference proteome</keyword>
<evidence type="ECO:0000256" key="1">
    <source>
        <dbReference type="ARBA" id="ARBA00017872"/>
    </source>
</evidence>
<evidence type="ECO:0000313" key="8">
    <source>
        <dbReference type="EMBL" id="RIE08159.1"/>
    </source>
</evidence>
<dbReference type="InterPro" id="IPR005225">
    <property type="entry name" value="Small_GTP-bd"/>
</dbReference>
<dbReference type="RefSeq" id="WP_119175599.1">
    <property type="nucleotide sequence ID" value="NZ_QXIT01000083.1"/>
</dbReference>
<dbReference type="GO" id="GO:0003746">
    <property type="term" value="F:translation elongation factor activity"/>
    <property type="evidence" value="ECO:0007669"/>
    <property type="project" value="UniProtKB-KW"/>
</dbReference>
<organism evidence="8 9">
    <name type="scientific">Candidatus Cryosericum odellii</name>
    <dbReference type="NCBI Taxonomy" id="2290917"/>
    <lineage>
        <taxon>Bacteria</taxon>
        <taxon>Pseudomonadati</taxon>
        <taxon>Caldisericota/Cryosericota group</taxon>
        <taxon>Candidatus Cryosericota</taxon>
        <taxon>Candidatus Cryosericia</taxon>
        <taxon>Candidatus Cryosericales</taxon>
        <taxon>Candidatus Cryosericaceae</taxon>
        <taxon>Candidatus Cryosericum</taxon>
    </lineage>
</organism>
<comment type="caution">
    <text evidence="8">The sequence shown here is derived from an EMBL/GenBank/DDBJ whole genome shotgun (WGS) entry which is preliminary data.</text>
</comment>
<dbReference type="FunFam" id="3.30.230.10:FF:000003">
    <property type="entry name" value="Elongation factor G"/>
    <property type="match status" value="1"/>
</dbReference>
<dbReference type="SUPFAM" id="SSF54211">
    <property type="entry name" value="Ribosomal protein S5 domain 2-like"/>
    <property type="match status" value="1"/>
</dbReference>
<dbReference type="Pfam" id="PF22042">
    <property type="entry name" value="EF-G_D2"/>
    <property type="match status" value="1"/>
</dbReference>
<dbReference type="PRINTS" id="PR00449">
    <property type="entry name" value="RASTRNSFRMNG"/>
</dbReference>
<dbReference type="InterPro" id="IPR047872">
    <property type="entry name" value="EFG_IV"/>
</dbReference>
<dbReference type="Gene3D" id="3.30.70.240">
    <property type="match status" value="1"/>
</dbReference>
<evidence type="ECO:0000256" key="6">
    <source>
        <dbReference type="ARBA" id="ARBA00024731"/>
    </source>
</evidence>
<dbReference type="NCBIfam" id="NF009381">
    <property type="entry name" value="PRK12740.1-5"/>
    <property type="match status" value="1"/>
</dbReference>
<dbReference type="SMART" id="SM00889">
    <property type="entry name" value="EFG_IV"/>
    <property type="match status" value="1"/>
</dbReference>
<dbReference type="NCBIfam" id="NF009379">
    <property type="entry name" value="PRK12740.1-3"/>
    <property type="match status" value="1"/>
</dbReference>
<dbReference type="InterPro" id="IPR009022">
    <property type="entry name" value="EFG_III"/>
</dbReference>
<feature type="domain" description="Tr-type G" evidence="7">
    <location>
        <begin position="7"/>
        <end position="281"/>
    </location>
</feature>
<dbReference type="SMART" id="SM00838">
    <property type="entry name" value="EFG_C"/>
    <property type="match status" value="1"/>
</dbReference>
<evidence type="ECO:0000256" key="5">
    <source>
        <dbReference type="ARBA" id="ARBA00023134"/>
    </source>
</evidence>
<dbReference type="SUPFAM" id="SSF54980">
    <property type="entry name" value="EF-G C-terminal domain-like"/>
    <property type="match status" value="2"/>
</dbReference>
<dbReference type="Pfam" id="PF00009">
    <property type="entry name" value="GTP_EFTU"/>
    <property type="match status" value="1"/>
</dbReference>
<protein>
    <recommendedName>
        <fullName evidence="1">Elongation factor G</fullName>
    </recommendedName>
</protein>
<dbReference type="FunFam" id="3.30.70.240:FF:000001">
    <property type="entry name" value="Elongation factor G"/>
    <property type="match status" value="1"/>
</dbReference>
<dbReference type="InterPro" id="IPR027417">
    <property type="entry name" value="P-loop_NTPase"/>
</dbReference>
<gene>
    <name evidence="8" type="ORF">SMC6_04665</name>
</gene>
<dbReference type="InterPro" id="IPR000640">
    <property type="entry name" value="EFG_V-like"/>
</dbReference>
<keyword evidence="5" id="KW-0342">GTP-binding</keyword>
<dbReference type="CDD" id="cd04170">
    <property type="entry name" value="EF-G_bact"/>
    <property type="match status" value="1"/>
</dbReference>